<proteinExistence type="predicted"/>
<name>A0A3M7SDW1_BRAPC</name>
<gene>
    <name evidence="1" type="ORF">BpHYR1_004324</name>
</gene>
<accession>A0A3M7SDW1</accession>
<evidence type="ECO:0000313" key="1">
    <source>
        <dbReference type="EMBL" id="RNA33919.1"/>
    </source>
</evidence>
<keyword evidence="2" id="KW-1185">Reference proteome</keyword>
<dbReference type="AlphaFoldDB" id="A0A3M7SDW1"/>
<reference evidence="1 2" key="1">
    <citation type="journal article" date="2018" name="Sci. Rep.">
        <title>Genomic signatures of local adaptation to the degree of environmental predictability in rotifers.</title>
        <authorList>
            <person name="Franch-Gras L."/>
            <person name="Hahn C."/>
            <person name="Garcia-Roger E.M."/>
            <person name="Carmona M.J."/>
            <person name="Serra M."/>
            <person name="Gomez A."/>
        </authorList>
    </citation>
    <scope>NUCLEOTIDE SEQUENCE [LARGE SCALE GENOMIC DNA]</scope>
    <source>
        <strain evidence="1">HYR1</strain>
    </source>
</reference>
<evidence type="ECO:0000313" key="2">
    <source>
        <dbReference type="Proteomes" id="UP000276133"/>
    </source>
</evidence>
<dbReference type="EMBL" id="REGN01001552">
    <property type="protein sequence ID" value="RNA33919.1"/>
    <property type="molecule type" value="Genomic_DNA"/>
</dbReference>
<comment type="caution">
    <text evidence="1">The sequence shown here is derived from an EMBL/GenBank/DDBJ whole genome shotgun (WGS) entry which is preliminary data.</text>
</comment>
<dbReference type="Proteomes" id="UP000276133">
    <property type="component" value="Unassembled WGS sequence"/>
</dbReference>
<sequence>MRGNSVNPVNPIGQFFQPVSPENHTDGVVMYFFKVMWLRKSNDSKFHDNTLDILKSNTPFKNL</sequence>
<organism evidence="1 2">
    <name type="scientific">Brachionus plicatilis</name>
    <name type="common">Marine rotifer</name>
    <name type="synonym">Brachionus muelleri</name>
    <dbReference type="NCBI Taxonomy" id="10195"/>
    <lineage>
        <taxon>Eukaryota</taxon>
        <taxon>Metazoa</taxon>
        <taxon>Spiralia</taxon>
        <taxon>Gnathifera</taxon>
        <taxon>Rotifera</taxon>
        <taxon>Eurotatoria</taxon>
        <taxon>Monogononta</taxon>
        <taxon>Pseudotrocha</taxon>
        <taxon>Ploima</taxon>
        <taxon>Brachionidae</taxon>
        <taxon>Brachionus</taxon>
    </lineage>
</organism>
<protein>
    <submittedName>
        <fullName evidence="1">Uncharacterized protein</fullName>
    </submittedName>
</protein>